<dbReference type="Pfam" id="PF13532">
    <property type="entry name" value="2OG-FeII_Oxy_2"/>
    <property type="match status" value="1"/>
</dbReference>
<keyword evidence="2" id="KW-0560">Oxidoreductase</keyword>
<protein>
    <submittedName>
        <fullName evidence="2">Alpha-ketoglutarate-dependent dioxygenase AlkB</fullName>
    </submittedName>
</protein>
<dbReference type="PANTHER" id="PTHR12463:SF1">
    <property type="entry name" value="2-OXOGLUTARATE AND FE-DEPENDENT OXYGENASE FAMILY PROTEIN"/>
    <property type="match status" value="1"/>
</dbReference>
<dbReference type="Proteomes" id="UP000698752">
    <property type="component" value="Unassembled WGS sequence"/>
</dbReference>
<keyword evidence="2" id="KW-0223">Dioxygenase</keyword>
<dbReference type="SUPFAM" id="SSF51197">
    <property type="entry name" value="Clavaminate synthase-like"/>
    <property type="match status" value="1"/>
</dbReference>
<comment type="caution">
    <text evidence="2">The sequence shown here is derived from an EMBL/GenBank/DDBJ whole genome shotgun (WGS) entry which is preliminary data.</text>
</comment>
<dbReference type="Gene3D" id="2.60.120.590">
    <property type="entry name" value="Alpha-ketoglutarate-dependent dioxygenase AlkB-like"/>
    <property type="match status" value="1"/>
</dbReference>
<dbReference type="InterPro" id="IPR037151">
    <property type="entry name" value="AlkB-like_sf"/>
</dbReference>
<dbReference type="InterPro" id="IPR032857">
    <property type="entry name" value="ALKBH4"/>
</dbReference>
<sequence>MTDLFGTSVLPGLSVRGDLVTAEEEAALIAAIDSTDLSPFRFQGWTGKRLTASYGWTYDFDTGRMSQGVPLPDWLLPFRDRAANFAGLPAEALVQALLIRYGPGAGIGWHKDRPAFEHVIGLSLGAAAIMRFRRRRGTGFERAKLPLEPRGAYHLAGEARHEWEHSIAEMDEPRWSVTFRSLAVP</sequence>
<dbReference type="InterPro" id="IPR005123">
    <property type="entry name" value="Oxoglu/Fe-dep_dioxygenase_dom"/>
</dbReference>
<proteinExistence type="predicted"/>
<name>A0ABS5EGJ3_9PROT</name>
<evidence type="ECO:0000259" key="1">
    <source>
        <dbReference type="PROSITE" id="PS51471"/>
    </source>
</evidence>
<dbReference type="PANTHER" id="PTHR12463">
    <property type="entry name" value="OXYGENASE-RELATED"/>
    <property type="match status" value="1"/>
</dbReference>
<feature type="domain" description="Fe2OG dioxygenase" evidence="1">
    <location>
        <begin position="92"/>
        <end position="183"/>
    </location>
</feature>
<keyword evidence="3" id="KW-1185">Reference proteome</keyword>
<reference evidence="3" key="1">
    <citation type="journal article" date="2021" name="Syst. Appl. Microbiol.">
        <title>Roseomonas hellenica sp. nov., isolated from roots of wild-growing Alkanna tinctoria.</title>
        <authorList>
            <person name="Rat A."/>
            <person name="Naranjo H.D."/>
            <person name="Lebbe L."/>
            <person name="Cnockaert M."/>
            <person name="Krigas N."/>
            <person name="Grigoriadou K."/>
            <person name="Maloupa E."/>
            <person name="Willems A."/>
        </authorList>
    </citation>
    <scope>NUCLEOTIDE SEQUENCE [LARGE SCALE GENOMIC DNA]</scope>
    <source>
        <strain evidence="3">LMG 31159</strain>
    </source>
</reference>
<gene>
    <name evidence="2" type="ORF">GXW78_10655</name>
</gene>
<dbReference type="RefSeq" id="WP_211868601.1">
    <property type="nucleotide sequence ID" value="NZ_JAAEDI010000010.1"/>
</dbReference>
<evidence type="ECO:0000313" key="3">
    <source>
        <dbReference type="Proteomes" id="UP000698752"/>
    </source>
</evidence>
<dbReference type="EMBL" id="JAAEDI010000010">
    <property type="protein sequence ID" value="MBR0650123.1"/>
    <property type="molecule type" value="Genomic_DNA"/>
</dbReference>
<accession>A0ABS5EGJ3</accession>
<dbReference type="InterPro" id="IPR027450">
    <property type="entry name" value="AlkB-like"/>
</dbReference>
<evidence type="ECO:0000313" key="2">
    <source>
        <dbReference type="EMBL" id="MBR0650123.1"/>
    </source>
</evidence>
<dbReference type="PROSITE" id="PS51471">
    <property type="entry name" value="FE2OG_OXY"/>
    <property type="match status" value="1"/>
</dbReference>
<organism evidence="2 3">
    <name type="scientific">Neoroseomonas terrae</name>
    <dbReference type="NCBI Taxonomy" id="424799"/>
    <lineage>
        <taxon>Bacteria</taxon>
        <taxon>Pseudomonadati</taxon>
        <taxon>Pseudomonadota</taxon>
        <taxon>Alphaproteobacteria</taxon>
        <taxon>Acetobacterales</taxon>
        <taxon>Acetobacteraceae</taxon>
        <taxon>Neoroseomonas</taxon>
    </lineage>
</organism>
<dbReference type="GO" id="GO:0051213">
    <property type="term" value="F:dioxygenase activity"/>
    <property type="evidence" value="ECO:0007669"/>
    <property type="project" value="UniProtKB-KW"/>
</dbReference>